<dbReference type="Proteomes" id="UP000307841">
    <property type="component" value="Unassembled WGS sequence"/>
</dbReference>
<accession>A0A4U2YES4</accession>
<reference evidence="1 2" key="1">
    <citation type="submission" date="2019-04" db="EMBL/GenBank/DDBJ databases">
        <title>Whole genome sequencing of Brevibacillus sp. TGS2-1.</title>
        <authorList>
            <person name="Choi A."/>
        </authorList>
    </citation>
    <scope>NUCLEOTIDE SEQUENCE [LARGE SCALE GENOMIC DNA]</scope>
    <source>
        <strain evidence="1 2">TGS2-1</strain>
    </source>
</reference>
<keyword evidence="2" id="KW-1185">Reference proteome</keyword>
<name>A0A4U2YES4_9BACL</name>
<sequence>MDFDICEIREYYDSELRDYDYNELVRLGISHDDADFMVSIGVPENYDDFVFYGRDTFKKTLIEGVEFINIGHYSCYGILDPNALYLKKGSDGLFINSSHHKPPIYMLNKNLRTFFLFELIWNELAMKMKQESEYNEQKYARELRKLYEQIDPVAMKDLDGYWSHLIENYETGL</sequence>
<comment type="caution">
    <text evidence="1">The sequence shown here is derived from an EMBL/GenBank/DDBJ whole genome shotgun (WGS) entry which is preliminary data.</text>
</comment>
<dbReference type="EMBL" id="SZNK01000001">
    <property type="protein sequence ID" value="TKI59349.1"/>
    <property type="molecule type" value="Genomic_DNA"/>
</dbReference>
<dbReference type="AlphaFoldDB" id="A0A4U2YES4"/>
<organism evidence="1 2">
    <name type="scientific">Brevibacillus antibioticus</name>
    <dbReference type="NCBI Taxonomy" id="2570228"/>
    <lineage>
        <taxon>Bacteria</taxon>
        <taxon>Bacillati</taxon>
        <taxon>Bacillota</taxon>
        <taxon>Bacilli</taxon>
        <taxon>Bacillales</taxon>
        <taxon>Paenibacillaceae</taxon>
        <taxon>Brevibacillus</taxon>
    </lineage>
</organism>
<evidence type="ECO:0000313" key="1">
    <source>
        <dbReference type="EMBL" id="TKI59349.1"/>
    </source>
</evidence>
<gene>
    <name evidence="1" type="ORF">E8L90_16390</name>
</gene>
<dbReference type="InterPro" id="IPR025851">
    <property type="entry name" value="SUKH-4"/>
</dbReference>
<evidence type="ECO:0000313" key="2">
    <source>
        <dbReference type="Proteomes" id="UP000307841"/>
    </source>
</evidence>
<protein>
    <recommendedName>
        <fullName evidence="3">SUKH-4 immunity protein</fullName>
    </recommendedName>
</protein>
<dbReference type="OrthoDB" id="2596542at2"/>
<dbReference type="Pfam" id="PF14435">
    <property type="entry name" value="SUKH-4"/>
    <property type="match status" value="1"/>
</dbReference>
<evidence type="ECO:0008006" key="3">
    <source>
        <dbReference type="Google" id="ProtNLM"/>
    </source>
</evidence>
<proteinExistence type="predicted"/>